<keyword evidence="3 12" id="KW-0812">Transmembrane</keyword>
<feature type="transmembrane region" description="Helical" evidence="12">
    <location>
        <begin position="1340"/>
        <end position="1365"/>
    </location>
</feature>
<feature type="region of interest" description="Disordered" evidence="11">
    <location>
        <begin position="737"/>
        <end position="756"/>
    </location>
</feature>
<evidence type="ECO:0000313" key="15">
    <source>
        <dbReference type="EMBL" id="VFT93114.1"/>
    </source>
</evidence>
<evidence type="ECO:0000256" key="7">
    <source>
        <dbReference type="ARBA" id="ARBA00023065"/>
    </source>
</evidence>
<dbReference type="Gene3D" id="1.10.287.70">
    <property type="match status" value="4"/>
</dbReference>
<dbReference type="GO" id="GO:0001518">
    <property type="term" value="C:voltage-gated sodium channel complex"/>
    <property type="evidence" value="ECO:0007669"/>
    <property type="project" value="TreeGrafter"/>
</dbReference>
<reference evidence="14" key="2">
    <citation type="submission" date="2019-06" db="EMBL/GenBank/DDBJ databases">
        <title>Genomics analysis of Aphanomyces spp. identifies a new class of oomycete effector associated with host adaptation.</title>
        <authorList>
            <person name="Gaulin E."/>
        </authorList>
    </citation>
    <scope>NUCLEOTIDE SEQUENCE</scope>
    <source>
        <strain evidence="14">CBS 578.67</strain>
    </source>
</reference>
<keyword evidence="2" id="KW-0813">Transport</keyword>
<reference evidence="15 16" key="1">
    <citation type="submission" date="2019-03" db="EMBL/GenBank/DDBJ databases">
        <authorList>
            <person name="Gaulin E."/>
            <person name="Dumas B."/>
        </authorList>
    </citation>
    <scope>NUCLEOTIDE SEQUENCE [LARGE SCALE GENOMIC DNA]</scope>
    <source>
        <strain evidence="15">CBS 568.67</strain>
    </source>
</reference>
<keyword evidence="16" id="KW-1185">Reference proteome</keyword>
<dbReference type="InterPro" id="IPR005821">
    <property type="entry name" value="Ion_trans_dom"/>
</dbReference>
<feature type="transmembrane region" description="Helical" evidence="12">
    <location>
        <begin position="979"/>
        <end position="998"/>
    </location>
</feature>
<keyword evidence="8 12" id="KW-0472">Membrane</keyword>
<feature type="compositionally biased region" description="Low complexity" evidence="11">
    <location>
        <begin position="1"/>
        <end position="12"/>
    </location>
</feature>
<sequence length="1673" mass="185647">MLGVAQPNNPTTDPDDDAQPAHHRKFQRVSLGCLTTRHPVRELCIRIVSNKWFDRAIVAVVIFNTIILGLTDYTHAWKDGPNTTIWINAFIETCNNVSFYIFLVESILKITAMGLCFGERAYLNDGWNRLDCLIVLSGVASMLRIKGVKVGYIRVLRILRPMRTLHSLPGLKVLTNSLLASLPALANVFVLLMFCMLIFAILGMEIYSGDLHFRCRVTPYPVQLPPNGTFNYPPTASYISLVAQSPALFPCLFPNGSQISQLNPVWDSPTDCFWPTDATEPVPTVCNEQPSVGRQCQNGAVCGSNYDSQGNPRFNYMLLPPWDPTGAGDDALFTSNLNYGLTSFDNLGRAWIIILQTITASGWMVLTQTTQSTGSPVVGGVFFVALMFLGMCFLLQLNMAVLFSEFDKAKAHHAKLMQEEKDRLLAYFATLPPGGRDAQHKQRRLSTVGTRVIKRMATAALSHGDVIVQTALWRRVALVRTKIRWLVASHAFTTFGLVVTAANILVLAMDYHGIDAATKTGFEITNFVFMLYFALESALKVVGLGVHAFWIDHYNQFDLVTVVMGIVEVAVHPPSFIDGTPGGGGFFTAFRAARAFKLARMWKSLNQLLGAIMSSLGEIANFMLFLALFMLIFSLIGMEFFATRYQFDPNNFAMPFNNSNPQTRVHRSNFDSLVWAAFTVFQYLTYDNFPAVMYDGWISVGAISPIFASLVIILGVFIVMNMFSAIMVQSVMDGQAGTAEANDDDDESGVQRLSPTDSILTPREESALRVQGIRDLRRAMRMLVRFSSITLLDRGVVPLDLPRAPPDGEQLSPRQRLDRKSLYLFAPSHPLRVLCVNLVKRREFTYAMSLVIFTSCVMTALDSPLLDPASACGQAIEQANLAFAILFSLEMALHVVARGLFLGPDAYIKDAWRILDGFIVFVSLLPYTLPNGKKGAALSGLRSLRAFRALRPLRVINKLPSLKVVINTLFRCIPDVARALLFFVFMLFLFGLMSMALFKGALYTCSVSPYNYGLSSGTPPWFPSDYTGTFNNLDLVQLEQLDRMTFPRAWRDLRPAERDALAPVWNQTGCGPFADDVVPTSRDMCLCFAFANGTTWTGQTPQKFDNIVVAVAGLFEMTTMEGWVAVALACIDAVGEDMQPIVNHNPLVMVYWWLFMIICAFFVTNLFIGVLCDSFQRETYGSLVTEEQIQWIKLQNKVLAMSPQRHFACPTNVVRAACFRIVTFAYFEHGITLVIVVNTTCMAVQVFGQSQATEDALSALNTIFSLIFVLEAAVKLTAYGLVYFGDNWNRFDCFVVACTFVNFILQACRVNIGAAATVVRVFRIGRALRLIKQAKIMKNLFDTLIVSLPAVVNVMSLLMLLYYIFAAVAVQLFAKVGLDDQMLTTTQNFQTFWVAFQTLIGFSTGENWDNFTWALATHAAPTNPTCDDRAYDAGMCGFNSANTSCVPLDGCGNGLVLPFMYLFFLVMGYIGINLFSGIVVDAIGDSSSDCPVNVNTLAEFADRWATFDPAASGLITAPELTDFLYTVYPPFGFKGVPGFTRRRVVIAIGELDIPIYDKTYVHFKDVPRALVQRVLAQGSRAKHAEITRTMEKLGINKQFDEMWFRAHGKKHQVALANRAKSSAKEYSAALIIQRFVGKTKLQLQRQRASAQGGGGVKDVVESKGSPKTAPNEP</sequence>
<dbReference type="OrthoDB" id="431720at2759"/>
<evidence type="ECO:0000256" key="4">
    <source>
        <dbReference type="ARBA" id="ARBA00022737"/>
    </source>
</evidence>
<evidence type="ECO:0000256" key="5">
    <source>
        <dbReference type="ARBA" id="ARBA00022882"/>
    </source>
</evidence>
<protein>
    <submittedName>
        <fullName evidence="15">Aste57867_16338 protein</fullName>
    </submittedName>
</protein>
<evidence type="ECO:0000256" key="3">
    <source>
        <dbReference type="ARBA" id="ARBA00022692"/>
    </source>
</evidence>
<dbReference type="InterPro" id="IPR043203">
    <property type="entry name" value="VGCC_Ca_Na"/>
</dbReference>
<feature type="transmembrane region" description="Helical" evidence="12">
    <location>
        <begin position="697"/>
        <end position="720"/>
    </location>
</feature>
<feature type="transmembrane region" description="Helical" evidence="12">
    <location>
        <begin position="1151"/>
        <end position="1172"/>
    </location>
</feature>
<accession>A0A485L6K0</accession>
<feature type="transmembrane region" description="Helical" evidence="12">
    <location>
        <begin position="1459"/>
        <end position="1480"/>
    </location>
</feature>
<dbReference type="Pfam" id="PF00520">
    <property type="entry name" value="Ion_trans"/>
    <property type="match status" value="4"/>
</dbReference>
<keyword evidence="9" id="KW-0325">Glycoprotein</keyword>
<feature type="transmembrane region" description="Helical" evidence="12">
    <location>
        <begin position="1107"/>
        <end position="1131"/>
    </location>
</feature>
<feature type="transmembrane region" description="Helical" evidence="12">
    <location>
        <begin position="881"/>
        <end position="901"/>
    </location>
</feature>
<dbReference type="InterPro" id="IPR027359">
    <property type="entry name" value="Volt_channel_dom_sf"/>
</dbReference>
<keyword evidence="6 12" id="KW-1133">Transmembrane helix</keyword>
<feature type="transmembrane region" description="Helical" evidence="12">
    <location>
        <begin position="529"/>
        <end position="551"/>
    </location>
</feature>
<evidence type="ECO:0000256" key="9">
    <source>
        <dbReference type="ARBA" id="ARBA00023180"/>
    </source>
</evidence>
<evidence type="ECO:0000256" key="8">
    <source>
        <dbReference type="ARBA" id="ARBA00023136"/>
    </source>
</evidence>
<dbReference type="GO" id="GO:0005248">
    <property type="term" value="F:voltage-gated sodium channel activity"/>
    <property type="evidence" value="ECO:0007669"/>
    <property type="project" value="TreeGrafter"/>
</dbReference>
<evidence type="ECO:0000256" key="1">
    <source>
        <dbReference type="ARBA" id="ARBA00004141"/>
    </source>
</evidence>
<dbReference type="SUPFAM" id="SSF81324">
    <property type="entry name" value="Voltage-gated potassium channels"/>
    <property type="match status" value="4"/>
</dbReference>
<evidence type="ECO:0000256" key="6">
    <source>
        <dbReference type="ARBA" id="ARBA00022989"/>
    </source>
</evidence>
<feature type="transmembrane region" description="Helical" evidence="12">
    <location>
        <begin position="1259"/>
        <end position="1282"/>
    </location>
</feature>
<evidence type="ECO:0000256" key="10">
    <source>
        <dbReference type="ARBA" id="ARBA00023303"/>
    </source>
</evidence>
<dbReference type="FunFam" id="1.20.120.350:FF:000009">
    <property type="entry name" value="Voltage-dependent T-type calcium channel subunit alpha"/>
    <property type="match status" value="1"/>
</dbReference>
<feature type="transmembrane region" description="Helical" evidence="12">
    <location>
        <begin position="173"/>
        <end position="202"/>
    </location>
</feature>
<evidence type="ECO:0000256" key="11">
    <source>
        <dbReference type="SAM" id="MobiDB-lite"/>
    </source>
</evidence>
<dbReference type="EMBL" id="CAADRA010005888">
    <property type="protein sequence ID" value="VFT93114.1"/>
    <property type="molecule type" value="Genomic_DNA"/>
</dbReference>
<evidence type="ECO:0000256" key="2">
    <source>
        <dbReference type="ARBA" id="ARBA00022448"/>
    </source>
</evidence>
<gene>
    <name evidence="15" type="primary">Aste57867_16338</name>
    <name evidence="14" type="ORF">As57867_016281</name>
    <name evidence="15" type="ORF">ASTE57867_16338</name>
</gene>
<proteinExistence type="predicted"/>
<dbReference type="Gene3D" id="1.10.238.10">
    <property type="entry name" value="EF-hand"/>
    <property type="match status" value="1"/>
</dbReference>
<feature type="region of interest" description="Disordered" evidence="11">
    <location>
        <begin position="1646"/>
        <end position="1673"/>
    </location>
</feature>
<feature type="transmembrane region" description="Helical" evidence="12">
    <location>
        <begin position="347"/>
        <end position="366"/>
    </location>
</feature>
<dbReference type="InterPro" id="IPR031649">
    <property type="entry name" value="GPHH_dom"/>
</dbReference>
<keyword evidence="10" id="KW-0407">Ion channel</keyword>
<evidence type="ECO:0000256" key="12">
    <source>
        <dbReference type="SAM" id="Phobius"/>
    </source>
</evidence>
<keyword evidence="4" id="KW-0677">Repeat</keyword>
<dbReference type="Gene3D" id="1.20.120.350">
    <property type="entry name" value="Voltage-gated potassium channels. Chain C"/>
    <property type="match status" value="4"/>
</dbReference>
<feature type="transmembrane region" description="Helical" evidence="12">
    <location>
        <begin position="622"/>
        <end position="642"/>
    </location>
</feature>
<dbReference type="PANTHER" id="PTHR10037">
    <property type="entry name" value="VOLTAGE-GATED CATION CHANNEL CALCIUM AND SODIUM"/>
    <property type="match status" value="1"/>
</dbReference>
<dbReference type="Pfam" id="PF16905">
    <property type="entry name" value="GPHH"/>
    <property type="match status" value="1"/>
</dbReference>
<name>A0A485L6K0_9STRA</name>
<evidence type="ECO:0000259" key="13">
    <source>
        <dbReference type="PROSITE" id="PS50222"/>
    </source>
</evidence>
<dbReference type="PANTHER" id="PTHR10037:SF62">
    <property type="entry name" value="SODIUM CHANNEL PROTEIN 60E"/>
    <property type="match status" value="1"/>
</dbReference>
<dbReference type="PROSITE" id="PS50222">
    <property type="entry name" value="EF_HAND_2"/>
    <property type="match status" value="1"/>
</dbReference>
<feature type="transmembrane region" description="Helical" evidence="12">
    <location>
        <begin position="485"/>
        <end position="509"/>
    </location>
</feature>
<dbReference type="Proteomes" id="UP000332933">
    <property type="component" value="Unassembled WGS sequence"/>
</dbReference>
<dbReference type="InterPro" id="IPR002048">
    <property type="entry name" value="EF_hand_dom"/>
</dbReference>
<organism evidence="15 16">
    <name type="scientific">Aphanomyces stellatus</name>
    <dbReference type="NCBI Taxonomy" id="120398"/>
    <lineage>
        <taxon>Eukaryota</taxon>
        <taxon>Sar</taxon>
        <taxon>Stramenopiles</taxon>
        <taxon>Oomycota</taxon>
        <taxon>Saprolegniomycetes</taxon>
        <taxon>Saprolegniales</taxon>
        <taxon>Verrucalvaceae</taxon>
        <taxon>Aphanomyces</taxon>
    </lineage>
</organism>
<dbReference type="GO" id="GO:0005509">
    <property type="term" value="F:calcium ion binding"/>
    <property type="evidence" value="ECO:0007669"/>
    <property type="project" value="InterPro"/>
</dbReference>
<keyword evidence="5" id="KW-0851">Voltage-gated channel</keyword>
<feature type="transmembrane region" description="Helical" evidence="12">
    <location>
        <begin position="913"/>
        <end position="929"/>
    </location>
</feature>
<feature type="transmembrane region" description="Helical" evidence="12">
    <location>
        <begin position="844"/>
        <end position="861"/>
    </location>
</feature>
<comment type="subcellular location">
    <subcellularLocation>
        <location evidence="1">Membrane</location>
        <topology evidence="1">Multi-pass membrane protein</topology>
    </subcellularLocation>
</comment>
<feature type="domain" description="EF-hand" evidence="13">
    <location>
        <begin position="1495"/>
        <end position="1530"/>
    </location>
</feature>
<feature type="transmembrane region" description="Helical" evidence="12">
    <location>
        <begin position="378"/>
        <end position="403"/>
    </location>
</feature>
<dbReference type="GO" id="GO:0022843">
    <property type="term" value="F:voltage-gated monoatomic cation channel activity"/>
    <property type="evidence" value="ECO:0007669"/>
    <property type="project" value="UniProtKB-ARBA"/>
</dbReference>
<dbReference type="EMBL" id="VJMH01005867">
    <property type="protein sequence ID" value="KAF0692597.1"/>
    <property type="molecule type" value="Genomic_DNA"/>
</dbReference>
<evidence type="ECO:0000313" key="14">
    <source>
        <dbReference type="EMBL" id="KAF0692597.1"/>
    </source>
</evidence>
<evidence type="ECO:0000313" key="16">
    <source>
        <dbReference type="Proteomes" id="UP000332933"/>
    </source>
</evidence>
<keyword evidence="7" id="KW-0406">Ion transport</keyword>
<feature type="region of interest" description="Disordered" evidence="11">
    <location>
        <begin position="1"/>
        <end position="21"/>
    </location>
</feature>